<keyword evidence="9" id="KW-1185">Reference proteome</keyword>
<gene>
    <name evidence="8" type="ORF">CMQ_4</name>
</gene>
<organism evidence="9">
    <name type="scientific">Grosmannia clavigera (strain kw1407 / UAMH 11150)</name>
    <name type="common">Blue stain fungus</name>
    <name type="synonym">Graphiocladiella clavigera</name>
    <dbReference type="NCBI Taxonomy" id="655863"/>
    <lineage>
        <taxon>Eukaryota</taxon>
        <taxon>Fungi</taxon>
        <taxon>Dikarya</taxon>
        <taxon>Ascomycota</taxon>
        <taxon>Pezizomycotina</taxon>
        <taxon>Sordariomycetes</taxon>
        <taxon>Sordariomycetidae</taxon>
        <taxon>Ophiostomatales</taxon>
        <taxon>Ophiostomataceae</taxon>
        <taxon>Leptographium</taxon>
    </lineage>
</organism>
<dbReference type="RefSeq" id="XP_014169418.1">
    <property type="nucleotide sequence ID" value="XM_014313943.1"/>
</dbReference>
<evidence type="ECO:0000313" key="8">
    <source>
        <dbReference type="EMBL" id="EFW99686.1"/>
    </source>
</evidence>
<dbReference type="GO" id="GO:0005829">
    <property type="term" value="C:cytosol"/>
    <property type="evidence" value="ECO:0007669"/>
    <property type="project" value="GOC"/>
</dbReference>
<dbReference type="InterPro" id="IPR056913">
    <property type="entry name" value="TRAPPC10/Trs130_N"/>
</dbReference>
<evidence type="ECO:0000259" key="5">
    <source>
        <dbReference type="Pfam" id="PF12584"/>
    </source>
</evidence>
<dbReference type="GeneID" id="25977161"/>
<dbReference type="OrthoDB" id="10256906at2759"/>
<dbReference type="Pfam" id="PF23274">
    <property type="entry name" value="DUF7077"/>
    <property type="match status" value="1"/>
</dbReference>
<evidence type="ECO:0000256" key="4">
    <source>
        <dbReference type="SAM" id="MobiDB-lite"/>
    </source>
</evidence>
<protein>
    <submittedName>
        <fullName evidence="8">Tmem1 family</fullName>
    </submittedName>
</protein>
<feature type="region of interest" description="Disordered" evidence="4">
    <location>
        <begin position="397"/>
        <end position="423"/>
    </location>
</feature>
<dbReference type="InParanoid" id="F0XR01"/>
<feature type="region of interest" description="Disordered" evidence="4">
    <location>
        <begin position="61"/>
        <end position="81"/>
    </location>
</feature>
<name>F0XR01_GROCL</name>
<evidence type="ECO:0000256" key="1">
    <source>
        <dbReference type="ARBA" id="ARBA00004555"/>
    </source>
</evidence>
<dbReference type="PANTHER" id="PTHR13251:SF3">
    <property type="entry name" value="TRAFFICKING PROTEIN PARTICLE COMPLEX SUBUNIT 10"/>
    <property type="match status" value="1"/>
</dbReference>
<comment type="subcellular location">
    <subcellularLocation>
        <location evidence="1">Golgi apparatus</location>
    </subcellularLocation>
</comment>
<accession>F0XR01</accession>
<dbReference type="InterPro" id="IPR022233">
    <property type="entry name" value="TRAPPC10/Trs130_C"/>
</dbReference>
<dbReference type="eggNOG" id="KOG1931">
    <property type="taxonomic scope" value="Eukaryota"/>
</dbReference>
<feature type="region of interest" description="Disordered" evidence="4">
    <location>
        <begin position="196"/>
        <end position="218"/>
    </location>
</feature>
<feature type="compositionally biased region" description="Pro residues" evidence="4">
    <location>
        <begin position="635"/>
        <end position="648"/>
    </location>
</feature>
<dbReference type="Pfam" id="PF12584">
    <property type="entry name" value="TRAPPC10"/>
    <property type="match status" value="1"/>
</dbReference>
<keyword evidence="3" id="KW-0333">Golgi apparatus</keyword>
<dbReference type="Pfam" id="PF24965">
    <property type="entry name" value="TRS130_4HB"/>
    <property type="match status" value="1"/>
</dbReference>
<dbReference type="EMBL" id="GL629807">
    <property type="protein sequence ID" value="EFW99686.1"/>
    <property type="molecule type" value="Genomic_DNA"/>
</dbReference>
<dbReference type="GO" id="GO:0006891">
    <property type="term" value="P:intra-Golgi vesicle-mediated transport"/>
    <property type="evidence" value="ECO:0007669"/>
    <property type="project" value="TreeGrafter"/>
</dbReference>
<sequence>MEQPCSTSKVTVEYFDPYGLYKLIAPGLVSRLPLRHLHWQSHSGPLRSIDTLHVELVAAGSPLRPQSSTQDKTGKHTSNLASKSTAVDDGFQTATFGGRGVSVEDDVAAAAVTSQAPTAKERRHQIPGLRQTPYLKVLLMRCDSNDSYKSQTRSEIREWIKQHTAQAGKKSSVAENHDAFEWMIVHVVIPNSAAYTQPRTSKQSDGSATDLTTKSSSRWGKSSTTILEKLRSDFNSSSGSKIMDRVAQIRIGVNDFPFELLPLVVSAVPGGHAETEKESQNAWLDLIDKFKALILSSFDARVSQYEEDIREKDLQRMLPGWNFCTFFILKEGLARGFESVGLVEDALVGYDELSVGLDAVIKEQETNVRTADVHGGSLLKYTEDLLKLAQGQASATTVRRGSESVDEEPVDLQSNDDGILSDNEADQVDDIPISSTKKAYRELILANNVSVFDFRCYIFSRQISLLLRLGNAWSTREELLMRLRSQQDSVLPTATPHTARSKSPDESENLAMLAEICRRALEFIPALSQVMREDLLYAISPTTTGASSAGSVPDATTALQTLSIEVVDNMVASYAFSIAQQILAQTASKSLPTPPSTLGTSNDEAVATNPEAQRDVHPVRLSSLHTNSYGITRGPPSPGVFPGPGLPKDPNPDEGPHFLKIGLEELAARRADLFMLSRGILEERGKKVGWADGWVSAPAIGETSVGVLEDIDLHDTRGNDASGDGDAACVELQVARDESSSKPTALAGIVNALLRTALNSQDSFYRLYETLTDKALRHYTVAGNAHSVHANLADLAVLKYHLGDFPSAASYFYETTPFFGGSSWNLLELSMLVMYSCCLKEMGRKDEYAWRLLKLLSKAAEAERDRIAQQASISPGGIQGSKFIDIALLQGYLPELLSASCELKKEMRVPLTNFFNIFEVVGAPAYTEKQDNFALVLQYHSLLPDALPVDHVRVRMLCASSSGQPRDIWLETKEPLRLQPGNGTFRIYSNTVTPGMYVIDQVRLASSNVVIAHERQPANADASIFKEPHVIVYQRTSAFDVQLNTSKALQLDRNNHLEVELLAGWNEITQCELHIRAATGGLRLITSESQVVGSQHSFFSPAKGGVVTFGSIGAGTSAKITFPFSIEQDVLDLCVKIDVSYTTEHGVFKLSKCPSVTTALALGVNVQDVFKHNFLFSRFTVSTATASPLRLLRSELLDSDLFSSEFGTSPEVPPIVFPKQPASLLYRITRKVSSAASKNLKKSMQIKLHYSIIQDEIDEQLEYSLTEAFRGTDASIYEFSRVAVSCVLQHMHSFLSPSDLERIVLLGELSTSFIGGVDWDLKFPGLGSDSAGVDLKEQLSSTIRGWQAMTPVIFLSQKSALRKARTILIPVDIPSVTIVHTADIRLKQPLASSLVTRHNSEIVASLSRLATPMFCVNQLLPATLHLKWTRSWDTADIGAQPSGKTESQASEDLEFSFEVTAPTDTWLIGGRRKGHFIIPASNHTRGIGLTSTPESEAAIPLTLIPLREGWLPYPSVEIREVHSSDASGVYTGTGQRGPSEASHDPLQNRHHCETDYRNLGETVHIVADRKRVTLSLDASGPGGGPLVLESERPGIVSRLAV</sequence>
<dbReference type="Proteomes" id="UP000007796">
    <property type="component" value="Unassembled WGS sequence"/>
</dbReference>
<dbReference type="GO" id="GO:0034498">
    <property type="term" value="P:early endosome to Golgi transport"/>
    <property type="evidence" value="ECO:0007669"/>
    <property type="project" value="TreeGrafter"/>
</dbReference>
<evidence type="ECO:0000256" key="3">
    <source>
        <dbReference type="ARBA" id="ARBA00023034"/>
    </source>
</evidence>
<keyword evidence="2" id="KW-0813">Transport</keyword>
<feature type="domain" description="TRAPPC10/Trs130 C-terminal" evidence="5">
    <location>
        <begin position="1370"/>
        <end position="1566"/>
    </location>
</feature>
<evidence type="ECO:0000313" key="9">
    <source>
        <dbReference type="Proteomes" id="UP000007796"/>
    </source>
</evidence>
<feature type="region of interest" description="Disordered" evidence="4">
    <location>
        <begin position="626"/>
        <end position="648"/>
    </location>
</feature>
<evidence type="ECO:0000259" key="7">
    <source>
        <dbReference type="Pfam" id="PF23274"/>
    </source>
</evidence>
<proteinExistence type="predicted"/>
<dbReference type="Pfam" id="PF23036">
    <property type="entry name" value="TRAPPC10_1st"/>
    <property type="match status" value="3"/>
</dbReference>
<dbReference type="InterPro" id="IPR045126">
    <property type="entry name" value="TRAPPC10/Trs130"/>
</dbReference>
<feature type="compositionally biased region" description="Polar residues" evidence="4">
    <location>
        <begin position="64"/>
        <end position="81"/>
    </location>
</feature>
<evidence type="ECO:0000259" key="6">
    <source>
        <dbReference type="Pfam" id="PF23036"/>
    </source>
</evidence>
<dbReference type="GO" id="GO:1990071">
    <property type="term" value="C:TRAPPII protein complex"/>
    <property type="evidence" value="ECO:0007669"/>
    <property type="project" value="InterPro"/>
</dbReference>
<feature type="region of interest" description="Disordered" evidence="4">
    <location>
        <begin position="1524"/>
        <end position="1548"/>
    </location>
</feature>
<feature type="domain" description="TRAPPC10/Trs130 N-terminal" evidence="6">
    <location>
        <begin position="425"/>
        <end position="474"/>
    </location>
</feature>
<feature type="domain" description="DUF7077" evidence="7">
    <location>
        <begin position="1037"/>
        <end position="1156"/>
    </location>
</feature>
<feature type="domain" description="TRAPPC10/Trs130 N-terminal" evidence="6">
    <location>
        <begin position="118"/>
        <end position="243"/>
    </location>
</feature>
<reference evidence="8 9" key="1">
    <citation type="journal article" date="2011" name="Proc. Natl. Acad. Sci. U.S.A.">
        <title>Genome and transcriptome analyses of the mountain pine beetle-fungal symbiont Grosmannia clavigera, a lodgepole pine pathogen.</title>
        <authorList>
            <person name="DiGuistini S."/>
            <person name="Wang Y."/>
            <person name="Liao N.Y."/>
            <person name="Taylor G."/>
            <person name="Tanguay P."/>
            <person name="Feau N."/>
            <person name="Henrissat B."/>
            <person name="Chan S.K."/>
            <person name="Hesse-Orce U."/>
            <person name="Alamouti S.M."/>
            <person name="Tsui C.K.M."/>
            <person name="Docking R.T."/>
            <person name="Levasseur A."/>
            <person name="Haridas S."/>
            <person name="Robertson G."/>
            <person name="Birol I."/>
            <person name="Holt R.A."/>
            <person name="Marra M.A."/>
            <person name="Hamelin R.C."/>
            <person name="Hirst M."/>
            <person name="Jones S.J.M."/>
            <person name="Bohlmann J."/>
            <person name="Breuil C."/>
        </authorList>
    </citation>
    <scope>NUCLEOTIDE SEQUENCE [LARGE SCALE GENOMIC DNA]</scope>
    <source>
        <strain evidence="9">kw1407 / UAMH 11150</strain>
    </source>
</reference>
<dbReference type="InterPro" id="IPR055505">
    <property type="entry name" value="DUF7077"/>
</dbReference>
<feature type="domain" description="TRAPPC10/Trs130 N-terminal" evidence="6">
    <location>
        <begin position="273"/>
        <end position="367"/>
    </location>
</feature>
<dbReference type="STRING" id="655863.F0XR01"/>
<dbReference type="PANTHER" id="PTHR13251">
    <property type="entry name" value="EPILEPSY HOLOPROSENCEPHALY CANDIDATE 1/TMEM1"/>
    <property type="match status" value="1"/>
</dbReference>
<feature type="compositionally biased region" description="Polar residues" evidence="4">
    <location>
        <begin position="1524"/>
        <end position="1533"/>
    </location>
</feature>
<dbReference type="HOGENOM" id="CLU_001428_1_1_1"/>
<evidence type="ECO:0000256" key="2">
    <source>
        <dbReference type="ARBA" id="ARBA00022448"/>
    </source>
</evidence>